<name>A0A9D4TAW3_RHISA</name>
<keyword evidence="10" id="KW-1185">Reference proteome</keyword>
<keyword evidence="3" id="KW-0915">Sodium</keyword>
<dbReference type="GO" id="GO:0008292">
    <property type="term" value="P:acetylcholine biosynthetic process"/>
    <property type="evidence" value="ECO:0007669"/>
    <property type="project" value="TreeGrafter"/>
</dbReference>
<evidence type="ECO:0000256" key="4">
    <source>
        <dbReference type="ARBA" id="ARBA00023065"/>
    </source>
</evidence>
<reference evidence="9" key="1">
    <citation type="journal article" date="2020" name="Cell">
        <title>Large-Scale Comparative Analyses of Tick Genomes Elucidate Their Genetic Diversity and Vector Capacities.</title>
        <authorList>
            <consortium name="Tick Genome and Microbiome Consortium (TIGMIC)"/>
            <person name="Jia N."/>
            <person name="Wang J."/>
            <person name="Shi W."/>
            <person name="Du L."/>
            <person name="Sun Y."/>
            <person name="Zhan W."/>
            <person name="Jiang J.F."/>
            <person name="Wang Q."/>
            <person name="Zhang B."/>
            <person name="Ji P."/>
            <person name="Bell-Sakyi L."/>
            <person name="Cui X.M."/>
            <person name="Yuan T.T."/>
            <person name="Jiang B.G."/>
            <person name="Yang W.F."/>
            <person name="Lam T.T."/>
            <person name="Chang Q.C."/>
            <person name="Ding S.J."/>
            <person name="Wang X.J."/>
            <person name="Zhu J.G."/>
            <person name="Ruan X.D."/>
            <person name="Zhao L."/>
            <person name="Wei J.T."/>
            <person name="Ye R.Z."/>
            <person name="Que T.C."/>
            <person name="Du C.H."/>
            <person name="Zhou Y.H."/>
            <person name="Cheng J.X."/>
            <person name="Dai P.F."/>
            <person name="Guo W.B."/>
            <person name="Han X.H."/>
            <person name="Huang E.J."/>
            <person name="Li L.F."/>
            <person name="Wei W."/>
            <person name="Gao Y.C."/>
            <person name="Liu J.Z."/>
            <person name="Shao H.Z."/>
            <person name="Wang X."/>
            <person name="Wang C.C."/>
            <person name="Yang T.C."/>
            <person name="Huo Q.B."/>
            <person name="Li W."/>
            <person name="Chen H.Y."/>
            <person name="Chen S.E."/>
            <person name="Zhou L.G."/>
            <person name="Ni X.B."/>
            <person name="Tian J.H."/>
            <person name="Sheng Y."/>
            <person name="Liu T."/>
            <person name="Pan Y.S."/>
            <person name="Xia L.Y."/>
            <person name="Li J."/>
            <person name="Zhao F."/>
            <person name="Cao W.C."/>
        </authorList>
    </citation>
    <scope>NUCLEOTIDE SEQUENCE</scope>
    <source>
        <strain evidence="9">Rsan-2018</strain>
    </source>
</reference>
<organism evidence="9 10">
    <name type="scientific">Rhipicephalus sanguineus</name>
    <name type="common">Brown dog tick</name>
    <name type="synonym">Ixodes sanguineus</name>
    <dbReference type="NCBI Taxonomy" id="34632"/>
    <lineage>
        <taxon>Eukaryota</taxon>
        <taxon>Metazoa</taxon>
        <taxon>Ecdysozoa</taxon>
        <taxon>Arthropoda</taxon>
        <taxon>Chelicerata</taxon>
        <taxon>Arachnida</taxon>
        <taxon>Acari</taxon>
        <taxon>Parasitiformes</taxon>
        <taxon>Ixodida</taxon>
        <taxon>Ixodoidea</taxon>
        <taxon>Ixodidae</taxon>
        <taxon>Rhipicephalinae</taxon>
        <taxon>Rhipicephalus</taxon>
        <taxon>Rhipicephalus</taxon>
    </lineage>
</organism>
<keyword evidence="6" id="KW-0739">Sodium transport</keyword>
<dbReference type="InterPro" id="IPR052244">
    <property type="entry name" value="Choline_transporter"/>
</dbReference>
<keyword evidence="4" id="KW-0406">Ion transport</keyword>
<sequence>MVQASERELVKVLRLAVCVATAAAMSTALSVSSVFALWTVSSEMVYVLLFPQLIGVFYMPKWTNSYGSVASFVLGSSVRILCGEPSLGIPAVLRLPFYDKESGQRFPFRTFCTMVSIASLVLVSRLAKAAFSRGWLRKSLDVCKCFQDDVVDPSTPSTGVRPTRISLDSDRTANVAPPSAAGSVSAAGSSTSLVANTVKPTQKRRVSIADGALPSSGPLIVETGARESTCVVENLASRSSAPLSNAPATSSGPRGWSVIAPKTLVGLPRVQDSSVVASSDAPVETTGACETGGATLVRYKTSDAVPWSPPYRSPAAMAALSSPTEASTLGTDTFSLVTVSPSTTSTPLAIGSLPASSVDGLVCVKQPPEKAKDLAQARTPTAGALSEDVTSEPMTSTPTASDTTSAAAAIQEAAVVTRSSVGQGKTTPANMIRRGASAENAARQSGDTKLAAAGGQPSSSSASTRITAIPKTAKKALAPTTKSEQRDDLSSSSASSRTSKKSRSKKDSSREKTTQDKQSRRQ</sequence>
<feature type="region of interest" description="Disordered" evidence="7">
    <location>
        <begin position="371"/>
        <end position="522"/>
    </location>
</feature>
<feature type="compositionally biased region" description="Basic and acidic residues" evidence="7">
    <location>
        <begin position="505"/>
        <end position="522"/>
    </location>
</feature>
<keyword evidence="1" id="KW-0813">Transport</keyword>
<dbReference type="GO" id="GO:0005886">
    <property type="term" value="C:plasma membrane"/>
    <property type="evidence" value="ECO:0007669"/>
    <property type="project" value="TreeGrafter"/>
</dbReference>
<dbReference type="GO" id="GO:0005307">
    <property type="term" value="F:choline:sodium symporter activity"/>
    <property type="evidence" value="ECO:0007669"/>
    <property type="project" value="TreeGrafter"/>
</dbReference>
<feature type="compositionally biased region" description="Low complexity" evidence="7">
    <location>
        <begin position="451"/>
        <end position="482"/>
    </location>
</feature>
<keyword evidence="2" id="KW-0769">Symport</keyword>
<feature type="compositionally biased region" description="Low complexity" evidence="7">
    <location>
        <begin position="395"/>
        <end position="414"/>
    </location>
</feature>
<dbReference type="PANTHER" id="PTHR45897">
    <property type="entry name" value="HIGH-AFFINITY CHOLINE TRANSPORTER 1"/>
    <property type="match status" value="1"/>
</dbReference>
<dbReference type="EMBL" id="JABSTV010001245">
    <property type="protein sequence ID" value="KAH7984003.1"/>
    <property type="molecule type" value="Genomic_DNA"/>
</dbReference>
<proteinExistence type="predicted"/>
<evidence type="ECO:0000313" key="10">
    <source>
        <dbReference type="Proteomes" id="UP000821837"/>
    </source>
</evidence>
<comment type="caution">
    <text evidence="9">The sequence shown here is derived from an EMBL/GenBank/DDBJ whole genome shotgun (WGS) entry which is preliminary data.</text>
</comment>
<dbReference type="AlphaFoldDB" id="A0A9D4TAW3"/>
<gene>
    <name evidence="9" type="ORF">HPB52_016080</name>
</gene>
<reference evidence="9" key="2">
    <citation type="submission" date="2021-09" db="EMBL/GenBank/DDBJ databases">
        <authorList>
            <person name="Jia N."/>
            <person name="Wang J."/>
            <person name="Shi W."/>
            <person name="Du L."/>
            <person name="Sun Y."/>
            <person name="Zhan W."/>
            <person name="Jiang J."/>
            <person name="Wang Q."/>
            <person name="Zhang B."/>
            <person name="Ji P."/>
            <person name="Sakyi L.B."/>
            <person name="Cui X."/>
            <person name="Yuan T."/>
            <person name="Jiang B."/>
            <person name="Yang W."/>
            <person name="Lam T.T.-Y."/>
            <person name="Chang Q."/>
            <person name="Ding S."/>
            <person name="Wang X."/>
            <person name="Zhu J."/>
            <person name="Ruan X."/>
            <person name="Zhao L."/>
            <person name="Wei J."/>
            <person name="Que T."/>
            <person name="Du C."/>
            <person name="Cheng J."/>
            <person name="Dai P."/>
            <person name="Han X."/>
            <person name="Huang E."/>
            <person name="Gao Y."/>
            <person name="Liu J."/>
            <person name="Shao H."/>
            <person name="Ye R."/>
            <person name="Li L."/>
            <person name="Wei W."/>
            <person name="Wang X."/>
            <person name="Wang C."/>
            <person name="Huo Q."/>
            <person name="Li W."/>
            <person name="Guo W."/>
            <person name="Chen H."/>
            <person name="Chen S."/>
            <person name="Zhou L."/>
            <person name="Zhou L."/>
            <person name="Ni X."/>
            <person name="Tian J."/>
            <person name="Zhou Y."/>
            <person name="Sheng Y."/>
            <person name="Liu T."/>
            <person name="Pan Y."/>
            <person name="Xia L."/>
            <person name="Li J."/>
            <person name="Zhao F."/>
            <person name="Cao W."/>
        </authorList>
    </citation>
    <scope>NUCLEOTIDE SEQUENCE</scope>
    <source>
        <strain evidence="9">Rsan-2018</strain>
        <tissue evidence="9">Larvae</tissue>
    </source>
</reference>
<keyword evidence="8" id="KW-1133">Transmembrane helix</keyword>
<evidence type="ECO:0000256" key="8">
    <source>
        <dbReference type="SAM" id="Phobius"/>
    </source>
</evidence>
<dbReference type="Gene3D" id="1.20.1730.10">
    <property type="entry name" value="Sodium/glucose cotransporter"/>
    <property type="match status" value="1"/>
</dbReference>
<keyword evidence="8" id="KW-0812">Transmembrane</keyword>
<evidence type="ECO:0000313" key="9">
    <source>
        <dbReference type="EMBL" id="KAH7984003.1"/>
    </source>
</evidence>
<evidence type="ECO:0000256" key="6">
    <source>
        <dbReference type="ARBA" id="ARBA00023201"/>
    </source>
</evidence>
<dbReference type="InterPro" id="IPR038377">
    <property type="entry name" value="Na/Glc_symporter_sf"/>
</dbReference>
<evidence type="ECO:0000256" key="5">
    <source>
        <dbReference type="ARBA" id="ARBA00023180"/>
    </source>
</evidence>
<evidence type="ECO:0000256" key="7">
    <source>
        <dbReference type="SAM" id="MobiDB-lite"/>
    </source>
</evidence>
<evidence type="ECO:0000256" key="3">
    <source>
        <dbReference type="ARBA" id="ARBA00023053"/>
    </source>
</evidence>
<feature type="compositionally biased region" description="Polar residues" evidence="7">
    <location>
        <begin position="417"/>
        <end position="429"/>
    </location>
</feature>
<keyword evidence="5" id="KW-0325">Glycoprotein</keyword>
<feature type="transmembrane region" description="Helical" evidence="8">
    <location>
        <begin position="12"/>
        <end position="38"/>
    </location>
</feature>
<accession>A0A9D4TAW3</accession>
<protein>
    <submittedName>
        <fullName evidence="9">Uncharacterized protein</fullName>
    </submittedName>
</protein>
<dbReference type="PANTHER" id="PTHR45897:SF4">
    <property type="entry name" value="HIGH-AFFINITY CHOLINE TRANSPORTER 1"/>
    <property type="match status" value="1"/>
</dbReference>
<evidence type="ECO:0000256" key="2">
    <source>
        <dbReference type="ARBA" id="ARBA00022847"/>
    </source>
</evidence>
<keyword evidence="8" id="KW-0472">Membrane</keyword>
<dbReference type="VEuPathDB" id="VectorBase:RSAN_034769"/>
<dbReference type="Proteomes" id="UP000821837">
    <property type="component" value="Chromosome 1"/>
</dbReference>
<evidence type="ECO:0000256" key="1">
    <source>
        <dbReference type="ARBA" id="ARBA00022448"/>
    </source>
</evidence>